<comment type="subunit">
    <text evidence="9">Component of the heterotrimeric canonical replication protein A complex (RPA).</text>
</comment>
<dbReference type="InterPro" id="IPR047192">
    <property type="entry name" value="Euk_RPA1_DBD_C"/>
</dbReference>
<dbReference type="InterPro" id="IPR007199">
    <property type="entry name" value="Rep_factor-A_N"/>
</dbReference>
<dbReference type="AlphaFoldDB" id="A0A1Y2HBU1"/>
<dbReference type="CDD" id="cd04476">
    <property type="entry name" value="RPA1_DBD_C"/>
    <property type="match status" value="1"/>
</dbReference>
<dbReference type="EMBL" id="MCFL01000066">
    <property type="protein sequence ID" value="ORZ31153.1"/>
    <property type="molecule type" value="Genomic_DNA"/>
</dbReference>
<evidence type="ECO:0000256" key="9">
    <source>
        <dbReference type="RuleBase" id="RU364130"/>
    </source>
</evidence>
<dbReference type="GO" id="GO:0006281">
    <property type="term" value="P:DNA repair"/>
    <property type="evidence" value="ECO:0007669"/>
    <property type="project" value="InterPro"/>
</dbReference>
<feature type="compositionally biased region" description="Low complexity" evidence="10">
    <location>
        <begin position="133"/>
        <end position="147"/>
    </location>
</feature>
<keyword evidence="16" id="KW-1185">Reference proteome</keyword>
<dbReference type="OrthoDB" id="1751331at2759"/>
<evidence type="ECO:0000259" key="12">
    <source>
        <dbReference type="Pfam" id="PF04057"/>
    </source>
</evidence>
<dbReference type="Pfam" id="PF08646">
    <property type="entry name" value="Rep_fac-A_C"/>
    <property type="match status" value="1"/>
</dbReference>
<keyword evidence="3 9" id="KW-0235">DNA replication</keyword>
<dbReference type="PANTHER" id="PTHR47165:SF4">
    <property type="entry name" value="OS03G0429900 PROTEIN"/>
    <property type="match status" value="1"/>
</dbReference>
<dbReference type="Proteomes" id="UP000193411">
    <property type="component" value="Unassembled WGS sequence"/>
</dbReference>
<feature type="compositionally biased region" description="Low complexity" evidence="10">
    <location>
        <begin position="211"/>
        <end position="223"/>
    </location>
</feature>
<feature type="region of interest" description="Disordered" evidence="10">
    <location>
        <begin position="130"/>
        <end position="199"/>
    </location>
</feature>
<feature type="domain" description="Replication factor A C-terminal" evidence="13">
    <location>
        <begin position="530"/>
        <end position="651"/>
    </location>
</feature>
<dbReference type="GO" id="GO:0006310">
    <property type="term" value="P:DNA recombination"/>
    <property type="evidence" value="ECO:0007669"/>
    <property type="project" value="InterPro"/>
</dbReference>
<dbReference type="STRING" id="765915.A0A1Y2HBU1"/>
<dbReference type="GO" id="GO:0000781">
    <property type="term" value="C:chromosome, telomeric region"/>
    <property type="evidence" value="ECO:0007669"/>
    <property type="project" value="UniProtKB-ARBA"/>
</dbReference>
<dbReference type="InterPro" id="IPR012340">
    <property type="entry name" value="NA-bd_OB-fold"/>
</dbReference>
<dbReference type="CDD" id="cd04474">
    <property type="entry name" value="RPA1_DBD_A"/>
    <property type="match status" value="1"/>
</dbReference>
<dbReference type="GO" id="GO:0006260">
    <property type="term" value="P:DNA replication"/>
    <property type="evidence" value="ECO:0007669"/>
    <property type="project" value="UniProtKB-KW"/>
</dbReference>
<comment type="caution">
    <text evidence="15">The sequence shown here is derived from an EMBL/GenBank/DDBJ whole genome shotgun (WGS) entry which is preliminary data.</text>
</comment>
<keyword evidence="4 9" id="KW-0479">Metal-binding</keyword>
<comment type="similarity">
    <text evidence="2 9">Belongs to the replication factor A protein 1 family.</text>
</comment>
<keyword evidence="6 9" id="KW-0862">Zinc</keyword>
<protein>
    <recommendedName>
        <fullName evidence="9">Replication protein A subunit</fullName>
    </recommendedName>
</protein>
<feature type="domain" description="OB" evidence="11">
    <location>
        <begin position="250"/>
        <end position="339"/>
    </location>
</feature>
<evidence type="ECO:0000259" key="11">
    <source>
        <dbReference type="Pfam" id="PF01336"/>
    </source>
</evidence>
<dbReference type="Pfam" id="PF04057">
    <property type="entry name" value="Rep-A_N"/>
    <property type="match status" value="1"/>
</dbReference>
<dbReference type="InterPro" id="IPR004591">
    <property type="entry name" value="Rfa1"/>
</dbReference>
<evidence type="ECO:0000313" key="16">
    <source>
        <dbReference type="Proteomes" id="UP000193411"/>
    </source>
</evidence>
<keyword evidence="5 9" id="KW-0863">Zinc-finger</keyword>
<dbReference type="NCBIfam" id="TIGR00617">
    <property type="entry name" value="rpa1"/>
    <property type="match status" value="1"/>
</dbReference>
<feature type="compositionally biased region" description="Polar residues" evidence="10">
    <location>
        <begin position="151"/>
        <end position="169"/>
    </location>
</feature>
<dbReference type="Pfam" id="PF01336">
    <property type="entry name" value="tRNA_anti-codon"/>
    <property type="match status" value="1"/>
</dbReference>
<accession>A0A1Y2HBU1</accession>
<dbReference type="FunFam" id="2.40.50.140:FF:000041">
    <property type="entry name" value="Replication protein A subunit"/>
    <property type="match status" value="1"/>
</dbReference>
<dbReference type="SUPFAM" id="SSF50249">
    <property type="entry name" value="Nucleic acid-binding proteins"/>
    <property type="match status" value="4"/>
</dbReference>
<keyword evidence="8 9" id="KW-0539">Nucleus</keyword>
<keyword evidence="7 9" id="KW-0238">DNA-binding</keyword>
<dbReference type="GO" id="GO:0007004">
    <property type="term" value="P:telomere maintenance via telomerase"/>
    <property type="evidence" value="ECO:0007669"/>
    <property type="project" value="UniProtKB-ARBA"/>
</dbReference>
<evidence type="ECO:0000256" key="7">
    <source>
        <dbReference type="ARBA" id="ARBA00023125"/>
    </source>
</evidence>
<evidence type="ECO:0000256" key="10">
    <source>
        <dbReference type="SAM" id="MobiDB-lite"/>
    </source>
</evidence>
<dbReference type="FunFam" id="2.40.50.140:FF:000064">
    <property type="entry name" value="Replication protein A subunit"/>
    <property type="match status" value="1"/>
</dbReference>
<dbReference type="PANTHER" id="PTHR47165">
    <property type="entry name" value="OS03G0429900 PROTEIN"/>
    <property type="match status" value="1"/>
</dbReference>
<evidence type="ECO:0000256" key="6">
    <source>
        <dbReference type="ARBA" id="ARBA00022833"/>
    </source>
</evidence>
<dbReference type="InterPro" id="IPR031657">
    <property type="entry name" value="REPA_OB_2"/>
</dbReference>
<dbReference type="CDD" id="cd04475">
    <property type="entry name" value="RPA1_DBD_B"/>
    <property type="match status" value="1"/>
</dbReference>
<organism evidence="15 16">
    <name type="scientific">Catenaria anguillulae PL171</name>
    <dbReference type="NCBI Taxonomy" id="765915"/>
    <lineage>
        <taxon>Eukaryota</taxon>
        <taxon>Fungi</taxon>
        <taxon>Fungi incertae sedis</taxon>
        <taxon>Blastocladiomycota</taxon>
        <taxon>Blastocladiomycetes</taxon>
        <taxon>Blastocladiales</taxon>
        <taxon>Catenariaceae</taxon>
        <taxon>Catenaria</taxon>
    </lineage>
</organism>
<dbReference type="InterPro" id="IPR013955">
    <property type="entry name" value="Rep_factor-A_C"/>
</dbReference>
<dbReference type="Gene3D" id="2.40.50.140">
    <property type="entry name" value="Nucleic acid-binding proteins"/>
    <property type="match status" value="4"/>
</dbReference>
<dbReference type="GO" id="GO:0003677">
    <property type="term" value="F:DNA binding"/>
    <property type="evidence" value="ECO:0007669"/>
    <property type="project" value="UniProtKB-KW"/>
</dbReference>
<gene>
    <name evidence="15" type="ORF">BCR44DRAFT_1443083</name>
</gene>
<dbReference type="GO" id="GO:0005662">
    <property type="term" value="C:DNA replication factor A complex"/>
    <property type="evidence" value="ECO:0007669"/>
    <property type="project" value="UniProtKB-ARBA"/>
</dbReference>
<evidence type="ECO:0000256" key="1">
    <source>
        <dbReference type="ARBA" id="ARBA00004123"/>
    </source>
</evidence>
<proteinExistence type="inferred from homology"/>
<comment type="subcellular location">
    <subcellularLocation>
        <location evidence="1 9">Nucleus</location>
    </subcellularLocation>
</comment>
<feature type="domain" description="Replication protein A OB" evidence="14">
    <location>
        <begin position="363"/>
        <end position="460"/>
    </location>
</feature>
<dbReference type="InterPro" id="IPR004365">
    <property type="entry name" value="NA-bd_OB_tRNA"/>
</dbReference>
<reference evidence="15 16" key="1">
    <citation type="submission" date="2016-07" db="EMBL/GenBank/DDBJ databases">
        <title>Pervasive Adenine N6-methylation of Active Genes in Fungi.</title>
        <authorList>
            <consortium name="DOE Joint Genome Institute"/>
            <person name="Mondo S.J."/>
            <person name="Dannebaum R.O."/>
            <person name="Kuo R.C."/>
            <person name="Labutti K."/>
            <person name="Haridas S."/>
            <person name="Kuo A."/>
            <person name="Salamov A."/>
            <person name="Ahrendt S.R."/>
            <person name="Lipzen A."/>
            <person name="Sullivan W."/>
            <person name="Andreopoulos W.B."/>
            <person name="Clum A."/>
            <person name="Lindquist E."/>
            <person name="Daum C."/>
            <person name="Ramamoorthy G.K."/>
            <person name="Gryganskyi A."/>
            <person name="Culley D."/>
            <person name="Magnuson J.K."/>
            <person name="James T.Y."/>
            <person name="O'Malley M.A."/>
            <person name="Stajich J.E."/>
            <person name="Spatafora J.W."/>
            <person name="Visel A."/>
            <person name="Grigoriev I.V."/>
        </authorList>
    </citation>
    <scope>NUCLEOTIDE SEQUENCE [LARGE SCALE GENOMIC DNA]</scope>
    <source>
        <strain evidence="15 16">PL171</strain>
    </source>
</reference>
<feature type="compositionally biased region" description="Low complexity" evidence="10">
    <location>
        <begin position="179"/>
        <end position="199"/>
    </location>
</feature>
<dbReference type="GO" id="GO:0008270">
    <property type="term" value="F:zinc ion binding"/>
    <property type="evidence" value="ECO:0007669"/>
    <property type="project" value="UniProtKB-KW"/>
</dbReference>
<evidence type="ECO:0000256" key="4">
    <source>
        <dbReference type="ARBA" id="ARBA00022723"/>
    </source>
</evidence>
<evidence type="ECO:0000259" key="13">
    <source>
        <dbReference type="Pfam" id="PF08646"/>
    </source>
</evidence>
<name>A0A1Y2HBU1_9FUNG</name>
<evidence type="ECO:0000313" key="15">
    <source>
        <dbReference type="EMBL" id="ORZ31153.1"/>
    </source>
</evidence>
<dbReference type="Pfam" id="PF16900">
    <property type="entry name" value="REPA_OB_2"/>
    <property type="match status" value="1"/>
</dbReference>
<evidence type="ECO:0000256" key="2">
    <source>
        <dbReference type="ARBA" id="ARBA00005690"/>
    </source>
</evidence>
<evidence type="ECO:0000256" key="5">
    <source>
        <dbReference type="ARBA" id="ARBA00022771"/>
    </source>
</evidence>
<comment type="function">
    <text evidence="9">As part of the replication protein A (RPA/RP-A), a single-stranded DNA-binding heterotrimeric complex, may play an essential role in DNA replication, recombination and repair. Binds and stabilizes single-stranded DNA intermediates, preventing complementary DNA reannealing and recruiting different proteins involved in DNA metabolism.</text>
</comment>
<feature type="domain" description="Replication factor-A protein 1 N-terminal" evidence="12">
    <location>
        <begin position="9"/>
        <end position="115"/>
    </location>
</feature>
<evidence type="ECO:0000259" key="14">
    <source>
        <dbReference type="Pfam" id="PF16900"/>
    </source>
</evidence>
<sequence>MSSASSFQLTPGCIEHMMRAEPSVPLAAGSVLQVLGTKPVANNPASGSAGAQPDERWRLAASDGKHQVNCLASTSLSPLIRQGDIQKFTVIRVDNSIGSLVHGRKIPIIVACTVLGNPTERIGEPVTWTDQMQQQPPQQQQQQQQPPSAYDSHNQWPAPTNTNQQQPAVTSAYAPPAQSSSTNSYGAAGAGASHYGASSSTAAYGATSSGYQAQGQQKPQQSSYGGGSGATGGQDQLTPIAALSPYGNAWTICGRVTSKGDMRTFINKKNNSEGKLFSFTLLDESMDVRITCFGSEVDQFYPVIQQGRVYKVSGGQIKPANQRFSTAQCQYEITASRDTVIEEVTDSPAAAGIPSIKLSIVPLAELINVPKDAMCDVIGIIEDPGHVANITSKATNRELTKRDVTIVDQSGYAVKLTLWGAQAQEFEGQTGEALAVKAAKVGDFGGRTLSYSGGSSSMMINPDIPEAHSLHGWYTSANKPATWHSHSGTSMAAAGGAGGAGGDLMASRNEVVPLIDMTDESVGKGAKGDWYTCEVYVTHIRNNSIAYPGCPKCQKKVNVGAGGWFCEKCQSTTEHPDYRYVMSLCGADASGQMWFQAFNDVGKHDPLAAQAVMDEALFKPFRFRVRVKEEMFQGEARPRHSIMEVTPLDNVQSIVASAQWALGLIRDYDGQQV</sequence>
<feature type="region of interest" description="Disordered" evidence="10">
    <location>
        <begin position="211"/>
        <end position="232"/>
    </location>
</feature>
<evidence type="ECO:0000256" key="8">
    <source>
        <dbReference type="ARBA" id="ARBA00023242"/>
    </source>
</evidence>
<evidence type="ECO:0000256" key="3">
    <source>
        <dbReference type="ARBA" id="ARBA00022705"/>
    </source>
</evidence>